<name>A0A955L1S7_9BACT</name>
<reference evidence="2" key="1">
    <citation type="submission" date="2020-04" db="EMBL/GenBank/DDBJ databases">
        <authorList>
            <person name="Zhang T."/>
        </authorList>
    </citation>
    <scope>NUCLEOTIDE SEQUENCE</scope>
    <source>
        <strain evidence="2">HKST-UBA13</strain>
    </source>
</reference>
<evidence type="ECO:0000313" key="3">
    <source>
        <dbReference type="Proteomes" id="UP000775877"/>
    </source>
</evidence>
<comment type="caution">
    <text evidence="2">The sequence shown here is derived from an EMBL/GenBank/DDBJ whole genome shotgun (WGS) entry which is preliminary data.</text>
</comment>
<evidence type="ECO:0000313" key="2">
    <source>
        <dbReference type="EMBL" id="MCA9381287.1"/>
    </source>
</evidence>
<dbReference type="Proteomes" id="UP000775877">
    <property type="component" value="Unassembled WGS sequence"/>
</dbReference>
<accession>A0A955L1S7</accession>
<reference evidence="2" key="2">
    <citation type="journal article" date="2021" name="Microbiome">
        <title>Successional dynamics and alternative stable states in a saline activated sludge microbial community over 9 years.</title>
        <authorList>
            <person name="Wang Y."/>
            <person name="Ye J."/>
            <person name="Ju F."/>
            <person name="Liu L."/>
            <person name="Boyd J.A."/>
            <person name="Deng Y."/>
            <person name="Parks D.H."/>
            <person name="Jiang X."/>
            <person name="Yin X."/>
            <person name="Woodcroft B.J."/>
            <person name="Tyson G.W."/>
            <person name="Hugenholtz P."/>
            <person name="Polz M.F."/>
            <person name="Zhang T."/>
        </authorList>
    </citation>
    <scope>NUCLEOTIDE SEQUENCE</scope>
    <source>
        <strain evidence="2">HKST-UBA13</strain>
    </source>
</reference>
<keyword evidence="1" id="KW-0472">Membrane</keyword>
<protein>
    <submittedName>
        <fullName evidence="2">Uncharacterized protein</fullName>
    </submittedName>
</protein>
<organism evidence="2 3">
    <name type="scientific">Candidatus Dojkabacteria bacterium</name>
    <dbReference type="NCBI Taxonomy" id="2099670"/>
    <lineage>
        <taxon>Bacteria</taxon>
        <taxon>Candidatus Dojkabacteria</taxon>
    </lineage>
</organism>
<dbReference type="EMBL" id="JAGQLJ010000070">
    <property type="protein sequence ID" value="MCA9381287.1"/>
    <property type="molecule type" value="Genomic_DNA"/>
</dbReference>
<evidence type="ECO:0000256" key="1">
    <source>
        <dbReference type="SAM" id="Phobius"/>
    </source>
</evidence>
<feature type="transmembrane region" description="Helical" evidence="1">
    <location>
        <begin position="100"/>
        <end position="121"/>
    </location>
</feature>
<gene>
    <name evidence="2" type="ORF">KC678_03410</name>
</gene>
<proteinExistence type="predicted"/>
<dbReference type="AlphaFoldDB" id="A0A955L1S7"/>
<sequence>MCKITVIGLIFNVNKMEVGDLMIALLLAILVVNVFNIAMILRVARWLGSNNAFEESKAISLDDPFFKVYLMGPMVSWSKLKRTRDNKYWLDLRGWFFVRITMFAVLTFLLFANIYLLLWYLSM</sequence>
<keyword evidence="1" id="KW-0812">Transmembrane</keyword>
<feature type="transmembrane region" description="Helical" evidence="1">
    <location>
        <begin position="21"/>
        <end position="44"/>
    </location>
</feature>
<keyword evidence="1" id="KW-1133">Transmembrane helix</keyword>